<dbReference type="Proteomes" id="UP000216052">
    <property type="component" value="Chromosome"/>
</dbReference>
<evidence type="ECO:0008006" key="5">
    <source>
        <dbReference type="Google" id="ProtNLM"/>
    </source>
</evidence>
<evidence type="ECO:0000259" key="2">
    <source>
        <dbReference type="Pfam" id="PF12728"/>
    </source>
</evidence>
<keyword evidence="4" id="KW-1185">Reference proteome</keyword>
<dbReference type="InterPro" id="IPR024370">
    <property type="entry name" value="PBP_domain"/>
</dbReference>
<reference evidence="3" key="1">
    <citation type="submission" date="2024-05" db="EMBL/GenBank/DDBJ databases">
        <title>Isolation and characterization of Sporomusa carbonis sp. nov., a carboxydotrophic hydrogenogen in the genus of Sporomusa isolated from a charcoal burning pile.</title>
        <authorList>
            <person name="Boeer T."/>
            <person name="Rosenbaum F."/>
            <person name="Eysell L."/>
            <person name="Mueller V."/>
            <person name="Daniel R."/>
            <person name="Poehlein A."/>
        </authorList>
    </citation>
    <scope>NUCLEOTIDE SEQUENCE [LARGE SCALE GENOMIC DNA]</scope>
    <source>
        <strain evidence="3">DSM 3132</strain>
    </source>
</reference>
<dbReference type="Gene3D" id="3.40.190.10">
    <property type="entry name" value="Periplasmic binding protein-like II"/>
    <property type="match status" value="1"/>
</dbReference>
<name>A0ABZ3IX55_SPOA4</name>
<dbReference type="SUPFAM" id="SSF46955">
    <property type="entry name" value="Putative DNA-binding domain"/>
    <property type="match status" value="1"/>
</dbReference>
<evidence type="ECO:0000259" key="1">
    <source>
        <dbReference type="Pfam" id="PF12727"/>
    </source>
</evidence>
<protein>
    <recommendedName>
        <fullName evidence="5">PBP superfamily domain protein</fullName>
    </recommendedName>
</protein>
<accession>A0ABZ3IX55</accession>
<dbReference type="Pfam" id="PF12727">
    <property type="entry name" value="PBP_like"/>
    <property type="match status" value="1"/>
</dbReference>
<dbReference type="InterPro" id="IPR041657">
    <property type="entry name" value="HTH_17"/>
</dbReference>
<dbReference type="PANTHER" id="PTHR38431:SF1">
    <property type="entry name" value="BLL2305 PROTEIN"/>
    <property type="match status" value="1"/>
</dbReference>
<evidence type="ECO:0000313" key="3">
    <source>
        <dbReference type="EMBL" id="XFO70575.1"/>
    </source>
</evidence>
<dbReference type="InterPro" id="IPR010093">
    <property type="entry name" value="SinI_DNA-bd"/>
</dbReference>
<dbReference type="SUPFAM" id="SSF53850">
    <property type="entry name" value="Periplasmic binding protein-like II"/>
    <property type="match status" value="1"/>
</dbReference>
<dbReference type="NCBIfam" id="TIGR01764">
    <property type="entry name" value="excise"/>
    <property type="match status" value="1"/>
</dbReference>
<feature type="domain" description="Helix-turn-helix" evidence="2">
    <location>
        <begin position="7"/>
        <end position="54"/>
    </location>
</feature>
<dbReference type="Pfam" id="PF12728">
    <property type="entry name" value="HTH_17"/>
    <property type="match status" value="1"/>
</dbReference>
<sequence length="312" mass="34846">MDNNKALSTEQVADILHVSKSTIYDLIKKGEITSYKVGRKVRFTQEDVDNYIAKSRSLQIALSNKAFLQNDLVFELNQCCKNFIICGQDVILDVLSNYLRLNGVSALRAYIGSYDSLISLYQGKVQVTAAHLWDGDTDQYNIPYVRRLLPGIPAVIIHLTGRMQGFYVAKGNPKNIKTWNDFAREDITMINREKGAGSRVLLDENLRLLGISGRQINGYANETSSHLTVASAVSSGEVDVAIGSEKIAKQVDNIDFIPIKKERYQLIVKKDDLNTHEVMTMLKIVRSATFKKEFGNIGGYDTTDIGKIVAET</sequence>
<evidence type="ECO:0000313" key="4">
    <source>
        <dbReference type="Proteomes" id="UP000216052"/>
    </source>
</evidence>
<dbReference type="PANTHER" id="PTHR38431">
    <property type="entry name" value="BLL2305 PROTEIN"/>
    <property type="match status" value="1"/>
</dbReference>
<dbReference type="InterPro" id="IPR009061">
    <property type="entry name" value="DNA-bd_dom_put_sf"/>
</dbReference>
<dbReference type="EMBL" id="CP155571">
    <property type="protein sequence ID" value="XFO70575.1"/>
    <property type="molecule type" value="Genomic_DNA"/>
</dbReference>
<gene>
    <name evidence="3" type="ORF">SPACI_005740</name>
</gene>
<proteinExistence type="predicted"/>
<feature type="domain" description="PBP" evidence="1">
    <location>
        <begin position="101"/>
        <end position="285"/>
    </location>
</feature>
<organism evidence="3 4">
    <name type="scientific">Sporomusa acidovorans (strain ATCC 49682 / DSM 3132 / Mol)</name>
    <dbReference type="NCBI Taxonomy" id="1123286"/>
    <lineage>
        <taxon>Bacteria</taxon>
        <taxon>Bacillati</taxon>
        <taxon>Bacillota</taxon>
        <taxon>Negativicutes</taxon>
        <taxon>Selenomonadales</taxon>
        <taxon>Sporomusaceae</taxon>
        <taxon>Sporomusa</taxon>
    </lineage>
</organism>